<dbReference type="OrthoDB" id="195110at2759"/>
<dbReference type="InterPro" id="IPR012674">
    <property type="entry name" value="Calycin"/>
</dbReference>
<dbReference type="Gene3D" id="2.40.128.20">
    <property type="match status" value="1"/>
</dbReference>
<name>A0A1Z5JWV8_FISSO</name>
<dbReference type="AlphaFoldDB" id="A0A1Z5JWV8"/>
<keyword evidence="2" id="KW-0732">Signal</keyword>
<protein>
    <submittedName>
        <fullName evidence="3">Uncharacterized protein</fullName>
    </submittedName>
</protein>
<evidence type="ECO:0000256" key="1">
    <source>
        <dbReference type="SAM" id="MobiDB-lite"/>
    </source>
</evidence>
<dbReference type="EMBL" id="BDSP01000125">
    <property type="protein sequence ID" value="GAX18231.1"/>
    <property type="molecule type" value="Genomic_DNA"/>
</dbReference>
<organism evidence="3 4">
    <name type="scientific">Fistulifera solaris</name>
    <name type="common">Oleaginous diatom</name>
    <dbReference type="NCBI Taxonomy" id="1519565"/>
    <lineage>
        <taxon>Eukaryota</taxon>
        <taxon>Sar</taxon>
        <taxon>Stramenopiles</taxon>
        <taxon>Ochrophyta</taxon>
        <taxon>Bacillariophyta</taxon>
        <taxon>Bacillariophyceae</taxon>
        <taxon>Bacillariophycidae</taxon>
        <taxon>Naviculales</taxon>
        <taxon>Naviculaceae</taxon>
        <taxon>Fistulifera</taxon>
    </lineage>
</organism>
<comment type="caution">
    <text evidence="3">The sequence shown here is derived from an EMBL/GenBank/DDBJ whole genome shotgun (WGS) entry which is preliminary data.</text>
</comment>
<dbReference type="SUPFAM" id="SSF50814">
    <property type="entry name" value="Lipocalins"/>
    <property type="match status" value="1"/>
</dbReference>
<dbReference type="PROSITE" id="PS51257">
    <property type="entry name" value="PROKAR_LIPOPROTEIN"/>
    <property type="match status" value="1"/>
</dbReference>
<evidence type="ECO:0000313" key="4">
    <source>
        <dbReference type="Proteomes" id="UP000198406"/>
    </source>
</evidence>
<reference evidence="3 4" key="1">
    <citation type="journal article" date="2015" name="Plant Cell">
        <title>Oil accumulation by the oleaginous diatom Fistulifera solaris as revealed by the genome and transcriptome.</title>
        <authorList>
            <person name="Tanaka T."/>
            <person name="Maeda Y."/>
            <person name="Veluchamy A."/>
            <person name="Tanaka M."/>
            <person name="Abida H."/>
            <person name="Marechal E."/>
            <person name="Bowler C."/>
            <person name="Muto M."/>
            <person name="Sunaga Y."/>
            <person name="Tanaka M."/>
            <person name="Yoshino T."/>
            <person name="Taniguchi T."/>
            <person name="Fukuda Y."/>
            <person name="Nemoto M."/>
            <person name="Matsumoto M."/>
            <person name="Wong P.S."/>
            <person name="Aburatani S."/>
            <person name="Fujibuchi W."/>
        </authorList>
    </citation>
    <scope>NUCLEOTIDE SEQUENCE [LARGE SCALE GENOMIC DNA]</scope>
    <source>
        <strain evidence="3 4">JPCC DA0580</strain>
    </source>
</reference>
<accession>A0A1Z5JWV8</accession>
<feature type="compositionally biased region" description="Polar residues" evidence="1">
    <location>
        <begin position="113"/>
        <end position="133"/>
    </location>
</feature>
<evidence type="ECO:0000313" key="3">
    <source>
        <dbReference type="EMBL" id="GAX18231.1"/>
    </source>
</evidence>
<keyword evidence="4" id="KW-1185">Reference proteome</keyword>
<proteinExistence type="predicted"/>
<dbReference type="InParanoid" id="A0A1Z5JWV8"/>
<evidence type="ECO:0000256" key="2">
    <source>
        <dbReference type="SAM" id="SignalP"/>
    </source>
</evidence>
<feature type="signal peptide" evidence="2">
    <location>
        <begin position="1"/>
        <end position="36"/>
    </location>
</feature>
<gene>
    <name evidence="3" type="ORF">FisN_31Hh016</name>
</gene>
<feature type="chain" id="PRO_5012238740" evidence="2">
    <location>
        <begin position="37"/>
        <end position="287"/>
    </location>
</feature>
<dbReference type="Proteomes" id="UP000198406">
    <property type="component" value="Unassembled WGS sequence"/>
</dbReference>
<sequence>MERNSNSYRNNHRRTQRLRPQLLLLFVISCLHRLSAVHSFAPPPQPRHSPMIHQRYSTPLYASRWGIRSKIKSFVSRIVRTKTNHSPELIAIDEPVNASSTTALIDDSKKQETTPINDETEIPTPQSTRSTTTNQIDLTGSWKLLVDDAFLQQYQDYLTKLGQPFWVRSIALSIVARTTEETQQTRQGESLWIKGTNVRGTWERTLLTTTSNATLTTADGETVQYEAWWEGPVHVSWLRGVQKYGGGSFESRRFLTPAGSLVCESTFHPNDATRDTACVTWTFVKEQ</sequence>
<feature type="region of interest" description="Disordered" evidence="1">
    <location>
        <begin position="103"/>
        <end position="133"/>
    </location>
</feature>